<proteinExistence type="predicted"/>
<accession>A0A2J6SDR4</accession>
<dbReference type="EMBL" id="KZ613937">
    <property type="protein sequence ID" value="PMD48900.1"/>
    <property type="molecule type" value="Genomic_DNA"/>
</dbReference>
<feature type="compositionally biased region" description="Polar residues" evidence="1">
    <location>
        <begin position="251"/>
        <end position="267"/>
    </location>
</feature>
<gene>
    <name evidence="2" type="ORF">L207DRAFT_627562</name>
</gene>
<feature type="region of interest" description="Disordered" evidence="1">
    <location>
        <begin position="124"/>
        <end position="178"/>
    </location>
</feature>
<feature type="compositionally biased region" description="Polar residues" evidence="1">
    <location>
        <begin position="217"/>
        <end position="237"/>
    </location>
</feature>
<evidence type="ECO:0000313" key="3">
    <source>
        <dbReference type="Proteomes" id="UP000235786"/>
    </source>
</evidence>
<feature type="compositionally biased region" description="Polar residues" evidence="1">
    <location>
        <begin position="164"/>
        <end position="178"/>
    </location>
</feature>
<dbReference type="Proteomes" id="UP000235786">
    <property type="component" value="Unassembled WGS sequence"/>
</dbReference>
<reference evidence="2 3" key="1">
    <citation type="submission" date="2016-04" db="EMBL/GenBank/DDBJ databases">
        <title>A degradative enzymes factory behind the ericoid mycorrhizal symbiosis.</title>
        <authorList>
            <consortium name="DOE Joint Genome Institute"/>
            <person name="Martino E."/>
            <person name="Morin E."/>
            <person name="Grelet G."/>
            <person name="Kuo A."/>
            <person name="Kohler A."/>
            <person name="Daghino S."/>
            <person name="Barry K."/>
            <person name="Choi C."/>
            <person name="Cichocki N."/>
            <person name="Clum A."/>
            <person name="Copeland A."/>
            <person name="Hainaut M."/>
            <person name="Haridas S."/>
            <person name="Labutti K."/>
            <person name="Lindquist E."/>
            <person name="Lipzen A."/>
            <person name="Khouja H.-R."/>
            <person name="Murat C."/>
            <person name="Ohm R."/>
            <person name="Olson A."/>
            <person name="Spatafora J."/>
            <person name="Veneault-Fourrey C."/>
            <person name="Henrissat B."/>
            <person name="Grigoriev I."/>
            <person name="Martin F."/>
            <person name="Perotto S."/>
        </authorList>
    </citation>
    <scope>NUCLEOTIDE SEQUENCE [LARGE SCALE GENOMIC DNA]</scope>
    <source>
        <strain evidence="2 3">F</strain>
    </source>
</reference>
<feature type="compositionally biased region" description="Polar residues" evidence="1">
    <location>
        <begin position="136"/>
        <end position="156"/>
    </location>
</feature>
<name>A0A2J6SDR4_HYAVF</name>
<evidence type="ECO:0000313" key="2">
    <source>
        <dbReference type="EMBL" id="PMD48900.1"/>
    </source>
</evidence>
<organism evidence="2 3">
    <name type="scientific">Hyaloscypha variabilis (strain UAMH 11265 / GT02V1 / F)</name>
    <name type="common">Meliniomyces variabilis</name>
    <dbReference type="NCBI Taxonomy" id="1149755"/>
    <lineage>
        <taxon>Eukaryota</taxon>
        <taxon>Fungi</taxon>
        <taxon>Dikarya</taxon>
        <taxon>Ascomycota</taxon>
        <taxon>Pezizomycotina</taxon>
        <taxon>Leotiomycetes</taxon>
        <taxon>Helotiales</taxon>
        <taxon>Hyaloscyphaceae</taxon>
        <taxon>Hyaloscypha</taxon>
        <taxon>Hyaloscypha variabilis</taxon>
    </lineage>
</organism>
<evidence type="ECO:0000256" key="1">
    <source>
        <dbReference type="SAM" id="MobiDB-lite"/>
    </source>
</evidence>
<feature type="region of interest" description="Disordered" evidence="1">
    <location>
        <begin position="207"/>
        <end position="282"/>
    </location>
</feature>
<keyword evidence="3" id="KW-1185">Reference proteome</keyword>
<dbReference type="AlphaFoldDB" id="A0A2J6SDR4"/>
<feature type="compositionally biased region" description="Polar residues" evidence="1">
    <location>
        <begin position="48"/>
        <end position="73"/>
    </location>
</feature>
<feature type="region of interest" description="Disordered" evidence="1">
    <location>
        <begin position="48"/>
        <end position="81"/>
    </location>
</feature>
<sequence>MTPQHRRTYIAQQKLAFSHQHMLFPDTPPGTTSAKHSILAWSPCIQTGQTQTPRLNPMSSLTENPNRLQNKNGSDPGGVESQSFLQRATTAFSRLVYTKSQKRHHSHPVIDTRQTCEFWVCQRPPNNTDLGDPDQMRNSVTTSLGNSASPSRIDTTSRSRHNSVESSTNYTQTTKTLKNWQLPGQTALTARVPAKKWDNLPLVEQIHQVPETHSERNTSSNTKRTSEAITQIKSNPGASRGATGAQGNDEAGTSDTITNPRSISTSRIKTEKSPEPTSTLEEPTSLNLNTFAFDDMMEFENVREELERLQGKKDMVLFFACRRQTLKDVEAAKYKLQTSNSYNSPLRILKQERAGSVHAARTSWYARRLYIRHDIAGLEVSDVSGSRSSAARAVACLTCDATSLGSLNTQIPANTQVDTTLFSHSVSVYSGFQCTELSPRNQLVSINIDLTMDMIDNELDYASQKHNIVFIDLWGYLQHWFLVCGNSWAT</sequence>
<protein>
    <submittedName>
        <fullName evidence="2">Uncharacterized protein</fullName>
    </submittedName>
</protein>